<dbReference type="AlphaFoldDB" id="A0A834WNK7"/>
<gene>
    <name evidence="1" type="ORF">G2W53_021648</name>
</gene>
<organism evidence="1 2">
    <name type="scientific">Senna tora</name>
    <dbReference type="NCBI Taxonomy" id="362788"/>
    <lineage>
        <taxon>Eukaryota</taxon>
        <taxon>Viridiplantae</taxon>
        <taxon>Streptophyta</taxon>
        <taxon>Embryophyta</taxon>
        <taxon>Tracheophyta</taxon>
        <taxon>Spermatophyta</taxon>
        <taxon>Magnoliopsida</taxon>
        <taxon>eudicotyledons</taxon>
        <taxon>Gunneridae</taxon>
        <taxon>Pentapetalae</taxon>
        <taxon>rosids</taxon>
        <taxon>fabids</taxon>
        <taxon>Fabales</taxon>
        <taxon>Fabaceae</taxon>
        <taxon>Caesalpinioideae</taxon>
        <taxon>Cassia clade</taxon>
        <taxon>Senna</taxon>
    </lineage>
</organism>
<dbReference type="Proteomes" id="UP000634136">
    <property type="component" value="Unassembled WGS sequence"/>
</dbReference>
<protein>
    <submittedName>
        <fullName evidence="1">Uncharacterized protein</fullName>
    </submittedName>
</protein>
<reference evidence="1" key="1">
    <citation type="submission" date="2020-09" db="EMBL/GenBank/DDBJ databases">
        <title>Genome-Enabled Discovery of Anthraquinone Biosynthesis in Senna tora.</title>
        <authorList>
            <person name="Kang S.-H."/>
            <person name="Pandey R.P."/>
            <person name="Lee C.-M."/>
            <person name="Sim J.-S."/>
            <person name="Jeong J.-T."/>
            <person name="Choi B.-S."/>
            <person name="Jung M."/>
            <person name="Ginzburg D."/>
            <person name="Zhao K."/>
            <person name="Won S.Y."/>
            <person name="Oh T.-J."/>
            <person name="Yu Y."/>
            <person name="Kim N.-H."/>
            <person name="Lee O.R."/>
            <person name="Lee T.-H."/>
            <person name="Bashyal P."/>
            <person name="Kim T.-S."/>
            <person name="Lee W.-H."/>
            <person name="Kawkins C."/>
            <person name="Kim C.-K."/>
            <person name="Kim J.S."/>
            <person name="Ahn B.O."/>
            <person name="Rhee S.Y."/>
            <person name="Sohng J.K."/>
        </authorList>
    </citation>
    <scope>NUCLEOTIDE SEQUENCE</scope>
    <source>
        <tissue evidence="1">Leaf</tissue>
    </source>
</reference>
<evidence type="ECO:0000313" key="1">
    <source>
        <dbReference type="EMBL" id="KAF7823504.1"/>
    </source>
</evidence>
<accession>A0A834WNK7</accession>
<proteinExistence type="predicted"/>
<keyword evidence="2" id="KW-1185">Reference proteome</keyword>
<comment type="caution">
    <text evidence="1">The sequence shown here is derived from an EMBL/GenBank/DDBJ whole genome shotgun (WGS) entry which is preliminary data.</text>
</comment>
<evidence type="ECO:0000313" key="2">
    <source>
        <dbReference type="Proteomes" id="UP000634136"/>
    </source>
</evidence>
<sequence length="24" mass="2392">MGCVAAVVTDNIEGGRQVMDVGVA</sequence>
<name>A0A834WNK7_9FABA</name>
<dbReference type="EMBL" id="JAAIUW010000007">
    <property type="protein sequence ID" value="KAF7823504.1"/>
    <property type="molecule type" value="Genomic_DNA"/>
</dbReference>